<dbReference type="GO" id="GO:0004197">
    <property type="term" value="F:cysteine-type endopeptidase activity"/>
    <property type="evidence" value="ECO:0007669"/>
    <property type="project" value="InterPro"/>
</dbReference>
<dbReference type="SUPFAM" id="SSF52129">
    <property type="entry name" value="Caspase-like"/>
    <property type="match status" value="1"/>
</dbReference>
<protein>
    <submittedName>
        <fullName evidence="2">Caspase family protein</fullName>
    </submittedName>
</protein>
<dbReference type="Pfam" id="PF00656">
    <property type="entry name" value="Peptidase_C14"/>
    <property type="match status" value="1"/>
</dbReference>
<dbReference type="Proteomes" id="UP000285604">
    <property type="component" value="Unassembled WGS sequence"/>
</dbReference>
<feature type="domain" description="Peptidase C14 caspase" evidence="1">
    <location>
        <begin position="38"/>
        <end position="292"/>
    </location>
</feature>
<comment type="caution">
    <text evidence="2">The sequence shown here is derived from an EMBL/GenBank/DDBJ whole genome shotgun (WGS) entry which is preliminary data.</text>
</comment>
<dbReference type="InterPro" id="IPR029030">
    <property type="entry name" value="Caspase-like_dom_sf"/>
</dbReference>
<sequence>MYFCPENIIRKQKKYMSKKIFIILLVCSFFFRLQAKEKRALLVGISKYDTALTGYQWNNINGANDVKLLAPILKAKGFKVTTLTDEKATHKNIIEGINKLIATSQKGDIVYFHFSGHGQPVEDISGDEADGWDEAIIPVDARKVYKKGVYEGHKHILDDDLAPLITKLRTKIGPKGVVYAVLDACHAGTASKGLDDDEDECPSRGTMQGFTFTRGKYFKPKKLETANYYKVQKTRQISHVVFFEACRPYQLNREIKANNKIYGPLSFHMAQVIKKFGLSTNASTVISQLNKLITKEGLWPMNQNLVIEKSF</sequence>
<evidence type="ECO:0000259" key="1">
    <source>
        <dbReference type="Pfam" id="PF00656"/>
    </source>
</evidence>
<dbReference type="EMBL" id="QSCI01000017">
    <property type="protein sequence ID" value="RGX96222.1"/>
    <property type="molecule type" value="Genomic_DNA"/>
</dbReference>
<dbReference type="GO" id="GO:0005737">
    <property type="term" value="C:cytoplasm"/>
    <property type="evidence" value="ECO:0007669"/>
    <property type="project" value="TreeGrafter"/>
</dbReference>
<accession>A0AA92WE89</accession>
<evidence type="ECO:0000313" key="2">
    <source>
        <dbReference type="EMBL" id="RGX96222.1"/>
    </source>
</evidence>
<organism evidence="2 3">
    <name type="scientific">Segatella copri</name>
    <dbReference type="NCBI Taxonomy" id="165179"/>
    <lineage>
        <taxon>Bacteria</taxon>
        <taxon>Pseudomonadati</taxon>
        <taxon>Bacteroidota</taxon>
        <taxon>Bacteroidia</taxon>
        <taxon>Bacteroidales</taxon>
        <taxon>Prevotellaceae</taxon>
        <taxon>Segatella</taxon>
    </lineage>
</organism>
<dbReference type="PANTHER" id="PTHR48104">
    <property type="entry name" value="METACASPASE-4"/>
    <property type="match status" value="1"/>
</dbReference>
<dbReference type="Gene3D" id="3.40.50.1460">
    <property type="match status" value="1"/>
</dbReference>
<gene>
    <name evidence="2" type="ORF">DXA63_05895</name>
</gene>
<reference evidence="2 3" key="1">
    <citation type="submission" date="2018-08" db="EMBL/GenBank/DDBJ databases">
        <title>A genome reference for cultivated species of the human gut microbiota.</title>
        <authorList>
            <person name="Zou Y."/>
            <person name="Xue W."/>
            <person name="Luo G."/>
        </authorList>
    </citation>
    <scope>NUCLEOTIDE SEQUENCE [LARGE SCALE GENOMIC DNA]</scope>
    <source>
        <strain evidence="2 3">OF03-3</strain>
    </source>
</reference>
<evidence type="ECO:0000313" key="3">
    <source>
        <dbReference type="Proteomes" id="UP000285604"/>
    </source>
</evidence>
<dbReference type="InterPro" id="IPR050452">
    <property type="entry name" value="Metacaspase"/>
</dbReference>
<dbReference type="GO" id="GO:0006508">
    <property type="term" value="P:proteolysis"/>
    <property type="evidence" value="ECO:0007669"/>
    <property type="project" value="InterPro"/>
</dbReference>
<dbReference type="AlphaFoldDB" id="A0AA92WE89"/>
<proteinExistence type="predicted"/>
<name>A0AA92WE89_9BACT</name>
<dbReference type="PANTHER" id="PTHR48104:SF30">
    <property type="entry name" value="METACASPASE-1"/>
    <property type="match status" value="1"/>
</dbReference>
<dbReference type="InterPro" id="IPR011600">
    <property type="entry name" value="Pept_C14_caspase"/>
</dbReference>